<dbReference type="Proteomes" id="UP000589620">
    <property type="component" value="Unassembled WGS sequence"/>
</dbReference>
<proteinExistence type="predicted"/>
<dbReference type="Pfam" id="PF07702">
    <property type="entry name" value="UTRA"/>
    <property type="match status" value="1"/>
</dbReference>
<dbReference type="AlphaFoldDB" id="A0A852T2Q7"/>
<dbReference type="PRINTS" id="PR00035">
    <property type="entry name" value="HTHGNTR"/>
</dbReference>
<dbReference type="SMART" id="SM00866">
    <property type="entry name" value="UTRA"/>
    <property type="match status" value="1"/>
</dbReference>
<dbReference type="InterPro" id="IPR011663">
    <property type="entry name" value="UTRA"/>
</dbReference>
<dbReference type="Pfam" id="PF00392">
    <property type="entry name" value="GntR"/>
    <property type="match status" value="1"/>
</dbReference>
<name>A0A852T2Q7_9MICO</name>
<dbReference type="Gene3D" id="3.40.1410.10">
    <property type="entry name" value="Chorismate lyase-like"/>
    <property type="match status" value="1"/>
</dbReference>
<dbReference type="CDD" id="cd07377">
    <property type="entry name" value="WHTH_GntR"/>
    <property type="match status" value="1"/>
</dbReference>
<reference evidence="5 6" key="1">
    <citation type="submission" date="2020-07" db="EMBL/GenBank/DDBJ databases">
        <title>Sequencing the genomes of 1000 actinobacteria strains.</title>
        <authorList>
            <person name="Klenk H.-P."/>
        </authorList>
    </citation>
    <scope>NUCLEOTIDE SEQUENCE [LARGE SCALE GENOMIC DNA]</scope>
    <source>
        <strain evidence="5 6">DSM 23871</strain>
    </source>
</reference>
<accession>A0A852T2Q7</accession>
<gene>
    <name evidence="5" type="ORF">BJ963_002641</name>
</gene>
<dbReference type="SMART" id="SM00345">
    <property type="entry name" value="HTH_GNTR"/>
    <property type="match status" value="1"/>
</dbReference>
<comment type="caution">
    <text evidence="5">The sequence shown here is derived from an EMBL/GenBank/DDBJ whole genome shotgun (WGS) entry which is preliminary data.</text>
</comment>
<evidence type="ECO:0000313" key="6">
    <source>
        <dbReference type="Proteomes" id="UP000589620"/>
    </source>
</evidence>
<feature type="domain" description="HTH gntR-type" evidence="4">
    <location>
        <begin position="34"/>
        <end position="102"/>
    </location>
</feature>
<dbReference type="InterPro" id="IPR028978">
    <property type="entry name" value="Chorismate_lyase_/UTRA_dom_sf"/>
</dbReference>
<evidence type="ECO:0000256" key="3">
    <source>
        <dbReference type="ARBA" id="ARBA00023163"/>
    </source>
</evidence>
<evidence type="ECO:0000256" key="1">
    <source>
        <dbReference type="ARBA" id="ARBA00023015"/>
    </source>
</evidence>
<dbReference type="InterPro" id="IPR000524">
    <property type="entry name" value="Tscrpt_reg_HTH_GntR"/>
</dbReference>
<sequence>MSAHSSSGPEAQMVQAEHPLPADLFLDLERSGPVPMYYQVASRLEKAITEGTLPAGARLENEVALGLRLGLSRPTIRRAIQELVDKGLLVRRRGVGTQVVHGRVTRNVELSSLYEDLESSGQTPETRILDCAVVPADAHAAAILDIAPGSATLHLRRLRLADGVPIAILENTLPTEFSDLAEGDLAGHGLYQLLRARGVTMRVANQRIGAREATAEEAALLGIRRGSAVLTMSRTVFDNSGRAVEFGQHCYRPDRYSFEVTLVNR</sequence>
<dbReference type="SUPFAM" id="SSF46785">
    <property type="entry name" value="Winged helix' DNA-binding domain"/>
    <property type="match status" value="1"/>
</dbReference>
<dbReference type="PANTHER" id="PTHR44846:SF17">
    <property type="entry name" value="GNTR-FAMILY TRANSCRIPTIONAL REGULATOR"/>
    <property type="match status" value="1"/>
</dbReference>
<keyword evidence="2" id="KW-0238">DNA-binding</keyword>
<evidence type="ECO:0000256" key="2">
    <source>
        <dbReference type="ARBA" id="ARBA00023125"/>
    </source>
</evidence>
<dbReference type="SUPFAM" id="SSF64288">
    <property type="entry name" value="Chorismate lyase-like"/>
    <property type="match status" value="1"/>
</dbReference>
<dbReference type="InterPro" id="IPR050679">
    <property type="entry name" value="Bact_HTH_transcr_reg"/>
</dbReference>
<keyword evidence="1" id="KW-0805">Transcription regulation</keyword>
<dbReference type="GO" id="GO:0045892">
    <property type="term" value="P:negative regulation of DNA-templated transcription"/>
    <property type="evidence" value="ECO:0007669"/>
    <property type="project" value="TreeGrafter"/>
</dbReference>
<dbReference type="InterPro" id="IPR036388">
    <property type="entry name" value="WH-like_DNA-bd_sf"/>
</dbReference>
<evidence type="ECO:0000313" key="5">
    <source>
        <dbReference type="EMBL" id="NYD75122.1"/>
    </source>
</evidence>
<organism evidence="5 6">
    <name type="scientific">Leifsonia soli</name>
    <dbReference type="NCBI Taxonomy" id="582665"/>
    <lineage>
        <taxon>Bacteria</taxon>
        <taxon>Bacillati</taxon>
        <taxon>Actinomycetota</taxon>
        <taxon>Actinomycetes</taxon>
        <taxon>Micrococcales</taxon>
        <taxon>Microbacteriaceae</taxon>
        <taxon>Leifsonia</taxon>
    </lineage>
</organism>
<keyword evidence="3" id="KW-0804">Transcription</keyword>
<dbReference type="Gene3D" id="1.10.10.10">
    <property type="entry name" value="Winged helix-like DNA-binding domain superfamily/Winged helix DNA-binding domain"/>
    <property type="match status" value="1"/>
</dbReference>
<dbReference type="EMBL" id="JACCBJ010000001">
    <property type="protein sequence ID" value="NYD75122.1"/>
    <property type="molecule type" value="Genomic_DNA"/>
</dbReference>
<evidence type="ECO:0000259" key="4">
    <source>
        <dbReference type="PROSITE" id="PS50949"/>
    </source>
</evidence>
<dbReference type="GO" id="GO:0003677">
    <property type="term" value="F:DNA binding"/>
    <property type="evidence" value="ECO:0007669"/>
    <property type="project" value="UniProtKB-KW"/>
</dbReference>
<dbReference type="GO" id="GO:0003700">
    <property type="term" value="F:DNA-binding transcription factor activity"/>
    <property type="evidence" value="ECO:0007669"/>
    <property type="project" value="InterPro"/>
</dbReference>
<keyword evidence="6" id="KW-1185">Reference proteome</keyword>
<dbReference type="PANTHER" id="PTHR44846">
    <property type="entry name" value="MANNOSYL-D-GLYCERATE TRANSPORT/METABOLISM SYSTEM REPRESSOR MNGR-RELATED"/>
    <property type="match status" value="1"/>
</dbReference>
<dbReference type="InterPro" id="IPR036390">
    <property type="entry name" value="WH_DNA-bd_sf"/>
</dbReference>
<dbReference type="PROSITE" id="PS50949">
    <property type="entry name" value="HTH_GNTR"/>
    <property type="match status" value="1"/>
</dbReference>
<protein>
    <submittedName>
        <fullName evidence="5">GntR family transcriptional regulator</fullName>
    </submittedName>
</protein>